<sequence length="118" mass="13352">MEPHSPRRGQEKSGLPLTPIPDDANKAASKVTRHDEPWQNRGGWKRRSSSAEVLLSLQRDHVPDYDFQGEGISGCQTVLVPCGYYWAMEDKKPATPDIHDHQGQIRDEKADQLHLNLL</sequence>
<dbReference type="Proteomes" id="UP001153269">
    <property type="component" value="Unassembled WGS sequence"/>
</dbReference>
<reference evidence="2" key="1">
    <citation type="submission" date="2020-03" db="EMBL/GenBank/DDBJ databases">
        <authorList>
            <person name="Weist P."/>
        </authorList>
    </citation>
    <scope>NUCLEOTIDE SEQUENCE</scope>
</reference>
<evidence type="ECO:0000256" key="1">
    <source>
        <dbReference type="SAM" id="MobiDB-lite"/>
    </source>
</evidence>
<gene>
    <name evidence="2" type="ORF">PLEPLA_LOCUS4521</name>
</gene>
<accession>A0A9N7Y3H0</accession>
<comment type="caution">
    <text evidence="2">The sequence shown here is derived from an EMBL/GenBank/DDBJ whole genome shotgun (WGS) entry which is preliminary data.</text>
</comment>
<proteinExistence type="predicted"/>
<evidence type="ECO:0000313" key="3">
    <source>
        <dbReference type="Proteomes" id="UP001153269"/>
    </source>
</evidence>
<feature type="compositionally biased region" description="Basic and acidic residues" evidence="1">
    <location>
        <begin position="1"/>
        <end position="11"/>
    </location>
</feature>
<feature type="region of interest" description="Disordered" evidence="1">
    <location>
        <begin position="1"/>
        <end position="50"/>
    </location>
</feature>
<keyword evidence="3" id="KW-1185">Reference proteome</keyword>
<dbReference type="EMBL" id="CADEAL010000224">
    <property type="protein sequence ID" value="CAB1416730.1"/>
    <property type="molecule type" value="Genomic_DNA"/>
</dbReference>
<name>A0A9N7Y3H0_PLEPL</name>
<dbReference type="AlphaFoldDB" id="A0A9N7Y3H0"/>
<protein>
    <submittedName>
        <fullName evidence="2">Uncharacterized protein</fullName>
    </submittedName>
</protein>
<evidence type="ECO:0000313" key="2">
    <source>
        <dbReference type="EMBL" id="CAB1416730.1"/>
    </source>
</evidence>
<organism evidence="2 3">
    <name type="scientific">Pleuronectes platessa</name>
    <name type="common">European plaice</name>
    <dbReference type="NCBI Taxonomy" id="8262"/>
    <lineage>
        <taxon>Eukaryota</taxon>
        <taxon>Metazoa</taxon>
        <taxon>Chordata</taxon>
        <taxon>Craniata</taxon>
        <taxon>Vertebrata</taxon>
        <taxon>Euteleostomi</taxon>
        <taxon>Actinopterygii</taxon>
        <taxon>Neopterygii</taxon>
        <taxon>Teleostei</taxon>
        <taxon>Neoteleostei</taxon>
        <taxon>Acanthomorphata</taxon>
        <taxon>Carangaria</taxon>
        <taxon>Pleuronectiformes</taxon>
        <taxon>Pleuronectoidei</taxon>
        <taxon>Pleuronectidae</taxon>
        <taxon>Pleuronectes</taxon>
    </lineage>
</organism>